<dbReference type="GO" id="GO:0062072">
    <property type="term" value="F:histone H3K9me2/3 reader activity"/>
    <property type="evidence" value="ECO:0007669"/>
    <property type="project" value="TreeGrafter"/>
</dbReference>
<keyword evidence="9" id="KW-0234">DNA repair</keyword>
<dbReference type="Gene3D" id="2.30.30.140">
    <property type="match status" value="1"/>
</dbReference>
<dbReference type="SUPFAM" id="SSF140576">
    <property type="entry name" value="HIV integrase-binding domain"/>
    <property type="match status" value="1"/>
</dbReference>
<feature type="compositionally biased region" description="Basic and acidic residues" evidence="12">
    <location>
        <begin position="682"/>
        <end position="699"/>
    </location>
</feature>
<evidence type="ECO:0000256" key="2">
    <source>
        <dbReference type="ARBA" id="ARBA00004496"/>
    </source>
</evidence>
<dbReference type="AlphaFoldDB" id="A0AAW1C3G1"/>
<gene>
    <name evidence="14" type="ORF">NXF25_000164</name>
</gene>
<evidence type="ECO:0000256" key="6">
    <source>
        <dbReference type="ARBA" id="ARBA00022763"/>
    </source>
</evidence>
<dbReference type="InterPro" id="IPR021567">
    <property type="entry name" value="LEDGF_IBD"/>
</dbReference>
<dbReference type="InterPro" id="IPR035441">
    <property type="entry name" value="TFIIS/LEDGF_dom_sf"/>
</dbReference>
<evidence type="ECO:0000256" key="10">
    <source>
        <dbReference type="ARBA" id="ARBA00023242"/>
    </source>
</evidence>
<feature type="compositionally biased region" description="Basic and acidic residues" evidence="12">
    <location>
        <begin position="441"/>
        <end position="494"/>
    </location>
</feature>
<feature type="compositionally biased region" description="Basic and acidic residues" evidence="12">
    <location>
        <begin position="323"/>
        <end position="338"/>
    </location>
</feature>
<feature type="compositionally biased region" description="Basic residues" evidence="12">
    <location>
        <begin position="284"/>
        <end position="301"/>
    </location>
</feature>
<comment type="similarity">
    <text evidence="3">Belongs to the HDGF family.</text>
</comment>
<evidence type="ECO:0000256" key="8">
    <source>
        <dbReference type="ARBA" id="ARBA00023172"/>
    </source>
</evidence>
<feature type="compositionally biased region" description="Basic and acidic residues" evidence="12">
    <location>
        <begin position="749"/>
        <end position="784"/>
    </location>
</feature>
<evidence type="ECO:0000256" key="7">
    <source>
        <dbReference type="ARBA" id="ARBA00023054"/>
    </source>
</evidence>
<name>A0AAW1C3G1_CROAD</name>
<feature type="compositionally biased region" description="Acidic residues" evidence="12">
    <location>
        <begin position="368"/>
        <end position="378"/>
    </location>
</feature>
<evidence type="ECO:0000313" key="14">
    <source>
        <dbReference type="EMBL" id="KAK9408989.1"/>
    </source>
</evidence>
<feature type="region of interest" description="Disordered" evidence="12">
    <location>
        <begin position="667"/>
        <end position="793"/>
    </location>
</feature>
<dbReference type="GO" id="GO:0007517">
    <property type="term" value="P:muscle organ development"/>
    <property type="evidence" value="ECO:0007669"/>
    <property type="project" value="UniProtKB-KW"/>
</dbReference>
<dbReference type="GO" id="GO:0005634">
    <property type="term" value="C:nucleus"/>
    <property type="evidence" value="ECO:0007669"/>
    <property type="project" value="UniProtKB-SubCell"/>
</dbReference>
<dbReference type="GO" id="GO:0061628">
    <property type="term" value="F:histone H3K27me3 reader activity"/>
    <property type="evidence" value="ECO:0007669"/>
    <property type="project" value="TreeGrafter"/>
</dbReference>
<dbReference type="InterPro" id="IPR000313">
    <property type="entry name" value="PWWP_dom"/>
</dbReference>
<keyword evidence="6" id="KW-0227">DNA damage</keyword>
<keyword evidence="15" id="KW-1185">Reference proteome</keyword>
<dbReference type="Pfam" id="PF00855">
    <property type="entry name" value="PWWP"/>
    <property type="match status" value="1"/>
</dbReference>
<dbReference type="GO" id="GO:0006281">
    <property type="term" value="P:DNA repair"/>
    <property type="evidence" value="ECO:0007669"/>
    <property type="project" value="UniProtKB-KW"/>
</dbReference>
<dbReference type="PANTHER" id="PTHR12550:SF18">
    <property type="entry name" value="HEPATOMA-DERIVED GROWTH FACTOR-RELATED PROTEIN 2"/>
    <property type="match status" value="1"/>
</dbReference>
<dbReference type="SMART" id="SM00293">
    <property type="entry name" value="PWWP"/>
    <property type="match status" value="1"/>
</dbReference>
<keyword evidence="8" id="KW-0233">DNA recombination</keyword>
<evidence type="ECO:0000259" key="13">
    <source>
        <dbReference type="PROSITE" id="PS50812"/>
    </source>
</evidence>
<reference evidence="14 15" key="1">
    <citation type="journal article" date="2024" name="Proc. Natl. Acad. Sci. U.S.A.">
        <title>The genetic regulatory architecture and epigenomic basis for age-related changes in rattlesnake venom.</title>
        <authorList>
            <person name="Hogan M.P."/>
            <person name="Holding M.L."/>
            <person name="Nystrom G.S."/>
            <person name="Colston T.J."/>
            <person name="Bartlett D.A."/>
            <person name="Mason A.J."/>
            <person name="Ellsworth S.A."/>
            <person name="Rautsaw R.M."/>
            <person name="Lawrence K.C."/>
            <person name="Strickland J.L."/>
            <person name="He B."/>
            <person name="Fraser P."/>
            <person name="Margres M.J."/>
            <person name="Gilbert D.M."/>
            <person name="Gibbs H.L."/>
            <person name="Parkinson C.L."/>
            <person name="Rokyta D.R."/>
        </authorList>
    </citation>
    <scope>NUCLEOTIDE SEQUENCE [LARGE SCALE GENOMIC DNA]</scope>
    <source>
        <strain evidence="14">DRR0105</strain>
    </source>
</reference>
<keyword evidence="10" id="KW-0539">Nucleus</keyword>
<keyword evidence="5" id="KW-0517">Myogenesis</keyword>
<evidence type="ECO:0000256" key="3">
    <source>
        <dbReference type="ARBA" id="ARBA00005309"/>
    </source>
</evidence>
<evidence type="ECO:0000313" key="15">
    <source>
        <dbReference type="Proteomes" id="UP001474421"/>
    </source>
</evidence>
<evidence type="ECO:0000256" key="11">
    <source>
        <dbReference type="ARBA" id="ARBA00039350"/>
    </source>
</evidence>
<dbReference type="GO" id="GO:0005737">
    <property type="term" value="C:cytoplasm"/>
    <property type="evidence" value="ECO:0007669"/>
    <property type="project" value="UniProtKB-SubCell"/>
</dbReference>
<comment type="caution">
    <text evidence="14">The sequence shown here is derived from an EMBL/GenBank/DDBJ whole genome shotgun (WGS) entry which is preliminary data.</text>
</comment>
<feature type="compositionally biased region" description="Acidic residues" evidence="12">
    <location>
        <begin position="703"/>
        <end position="716"/>
    </location>
</feature>
<dbReference type="PANTHER" id="PTHR12550">
    <property type="entry name" value="HEPATOMA-DERIVED GROWTH FACTOR-RELATED"/>
    <property type="match status" value="1"/>
</dbReference>
<evidence type="ECO:0000256" key="12">
    <source>
        <dbReference type="SAM" id="MobiDB-lite"/>
    </source>
</evidence>
<dbReference type="SUPFAM" id="SSF63748">
    <property type="entry name" value="Tudor/PWWP/MBT"/>
    <property type="match status" value="1"/>
</dbReference>
<feature type="compositionally biased region" description="Low complexity" evidence="12">
    <location>
        <begin position="310"/>
        <end position="321"/>
    </location>
</feature>
<sequence>MEGNPRGACGTLSPPFAHPAALPPPLPPLLPNPVLFRRNRCRPLLPSAGSDWSAVRERESRVPTRRQPISRSGRAAAAAPKRQRRGPMRRRQARIPPSFPFRPAATPLPGCLAKPEAWPGPCSPVAAMPHGFKAGDLVFAKMKGYPHWPARIDDIVDGAVKPPPNKYPIFFFGTHETAFLGPKDLFPYEKYKDKYGKPNKRKGFNEGLWEIQNNPHASYSAPPPLSSSDSEVGDVDPVSGGGGGGSDVPGEEGSTPTTGVGAAGMTVEKADSDESDKGSDHSSMKRKPLAMKMPVAKRPRKSSSDLEQASPSPSEENSESSSESEKYSDQDFTPEKKPPPRASRRAPAGGWKKKKIESASDSESKADSEEEEEEEDNNDREGSRAPTPKSDSDSNSDESVKKPPSRGRKAAAEKPPPKPRGRKPKLERLPSSSSSDSSDSDVDRISEWKRRDEARRRELEEKRKREQEQELRRLREQEREEKERKREKAEKGEAEAAESESSADSDTPRRSKKGQHKAAPSSSDSEAEKEVKKVPKKQPSSDHSKKSSQKEKRGQGDEKASRNKSLRAERGRKKSDLLSERKLEKKKEPTVEEKLQKLHSEIKFALKVDNPDIKRCLSALEELGSLQVTSQILQKHTNVVATLKKIRRYKANKDVMEKAAEVYTCLKSRVLGPKTGGNQKVHRADVEKEEGGKDKEKLPAGETENEQGEEEEEEKDPDLPPPVNGESATQKEEGEAEDKGQGEDWTPGEGKRGTSPEDTHNDGAQDYPETERAGTERGRAHPESDSADEDEES</sequence>
<comment type="subcellular location">
    <subcellularLocation>
        <location evidence="2">Cytoplasm</location>
    </subcellularLocation>
    <subcellularLocation>
        <location evidence="1">Nucleus</location>
    </subcellularLocation>
</comment>
<dbReference type="Pfam" id="PF11467">
    <property type="entry name" value="LEDGF"/>
    <property type="match status" value="1"/>
</dbReference>
<dbReference type="GO" id="GO:0006310">
    <property type="term" value="P:DNA recombination"/>
    <property type="evidence" value="ECO:0007669"/>
    <property type="project" value="UniProtKB-KW"/>
</dbReference>
<accession>A0AAW1C3G1</accession>
<evidence type="ECO:0000256" key="4">
    <source>
        <dbReference type="ARBA" id="ARBA00022490"/>
    </source>
</evidence>
<keyword evidence="7" id="KW-0175">Coiled coil</keyword>
<feature type="compositionally biased region" description="Basic and acidic residues" evidence="12">
    <location>
        <begin position="729"/>
        <end position="742"/>
    </location>
</feature>
<feature type="compositionally biased region" description="Basic and acidic residues" evidence="12">
    <location>
        <begin position="268"/>
        <end position="283"/>
    </location>
</feature>
<dbReference type="Gene3D" id="1.20.930.10">
    <property type="entry name" value="Conserved domain common to transcription factors TFIIS, elongin A, CRSP70"/>
    <property type="match status" value="1"/>
</dbReference>
<proteinExistence type="inferred from homology"/>
<evidence type="ECO:0000256" key="1">
    <source>
        <dbReference type="ARBA" id="ARBA00004123"/>
    </source>
</evidence>
<feature type="compositionally biased region" description="Low complexity" evidence="12">
    <location>
        <begin position="70"/>
        <end position="80"/>
    </location>
</feature>
<feature type="domain" description="PWWP" evidence="13">
    <location>
        <begin position="134"/>
        <end position="191"/>
    </location>
</feature>
<protein>
    <recommendedName>
        <fullName evidence="11">Hepatoma-derived growth factor-related protein 2</fullName>
    </recommendedName>
</protein>
<feature type="compositionally biased region" description="Basic and acidic residues" evidence="12">
    <location>
        <begin position="356"/>
        <end position="367"/>
    </location>
</feature>
<dbReference type="Proteomes" id="UP001474421">
    <property type="component" value="Unassembled WGS sequence"/>
</dbReference>
<dbReference type="CDD" id="cd20149">
    <property type="entry name" value="PWWP_HDGFL2"/>
    <property type="match status" value="1"/>
</dbReference>
<feature type="region of interest" description="Disordered" evidence="12">
    <location>
        <begin position="215"/>
        <end position="591"/>
    </location>
</feature>
<dbReference type="FunFam" id="2.30.30.140:FF:000017">
    <property type="entry name" value="hepatoma-derived growth factor isoform X1"/>
    <property type="match status" value="1"/>
</dbReference>
<evidence type="ECO:0000256" key="5">
    <source>
        <dbReference type="ARBA" id="ARBA00022541"/>
    </source>
</evidence>
<feature type="compositionally biased region" description="Low complexity" evidence="12">
    <location>
        <begin position="215"/>
        <end position="238"/>
    </location>
</feature>
<dbReference type="InterPro" id="IPR036218">
    <property type="entry name" value="HIVI-bd_sf"/>
</dbReference>
<dbReference type="PROSITE" id="PS50812">
    <property type="entry name" value="PWWP"/>
    <property type="match status" value="1"/>
</dbReference>
<feature type="region of interest" description="Disordered" evidence="12">
    <location>
        <begin position="44"/>
        <end position="100"/>
    </location>
</feature>
<keyword evidence="4" id="KW-0963">Cytoplasm</keyword>
<organism evidence="14 15">
    <name type="scientific">Crotalus adamanteus</name>
    <name type="common">Eastern diamondback rattlesnake</name>
    <dbReference type="NCBI Taxonomy" id="8729"/>
    <lineage>
        <taxon>Eukaryota</taxon>
        <taxon>Metazoa</taxon>
        <taxon>Chordata</taxon>
        <taxon>Craniata</taxon>
        <taxon>Vertebrata</taxon>
        <taxon>Euteleostomi</taxon>
        <taxon>Lepidosauria</taxon>
        <taxon>Squamata</taxon>
        <taxon>Bifurcata</taxon>
        <taxon>Unidentata</taxon>
        <taxon>Episquamata</taxon>
        <taxon>Toxicofera</taxon>
        <taxon>Serpentes</taxon>
        <taxon>Colubroidea</taxon>
        <taxon>Viperidae</taxon>
        <taxon>Crotalinae</taxon>
        <taxon>Crotalus</taxon>
    </lineage>
</organism>
<evidence type="ECO:0000256" key="9">
    <source>
        <dbReference type="ARBA" id="ARBA00023204"/>
    </source>
</evidence>
<feature type="region of interest" description="Disordered" evidence="12">
    <location>
        <begin position="1"/>
        <end position="29"/>
    </location>
</feature>
<dbReference type="EMBL" id="JAOTOJ010000001">
    <property type="protein sequence ID" value="KAK9408989.1"/>
    <property type="molecule type" value="Genomic_DNA"/>
</dbReference>
<feature type="compositionally biased region" description="Basic and acidic residues" evidence="12">
    <location>
        <begin position="526"/>
        <end position="591"/>
    </location>
</feature>
<feature type="compositionally biased region" description="Basic residues" evidence="12">
    <location>
        <begin position="81"/>
        <end position="93"/>
    </location>
</feature>